<evidence type="ECO:0000256" key="3">
    <source>
        <dbReference type="ARBA" id="ARBA00022679"/>
    </source>
</evidence>
<keyword evidence="4" id="KW-0547">Nucleotide-binding</keyword>
<dbReference type="InterPro" id="IPR011009">
    <property type="entry name" value="Kinase-like_dom_sf"/>
</dbReference>
<evidence type="ECO:0000256" key="1">
    <source>
        <dbReference type="ARBA" id="ARBA00012513"/>
    </source>
</evidence>
<name>A0A3L6ZKC6_9MICO</name>
<sequence length="290" mass="31075">MAAFVTPDEIVSEAIAATGVSNAQWLTQGGQKWVLTADLAGNPVVLKIVPVPPGPVAQIAVKRAHREVELLAAVESPHLVSVLSEAIEIGDVPSAVVWLEERLDGADLSLELGVQWDDMQVVAMLRDLARGLIGCHELAVVHRDLSPGNVRHTSEGRFVVMDPGFARHLERSALTGIHQPGTPGFRTPEHVPGGSPTPASDIFGVGILAFFARSGQFPVDPSGEDHEYDRRLRTGQAAPISSLVSSIDGELAVIIDRCLQRQPARRYLDGGELFAALEATAIGSAEWREF</sequence>
<evidence type="ECO:0000256" key="6">
    <source>
        <dbReference type="ARBA" id="ARBA00022840"/>
    </source>
</evidence>
<reference evidence="8 9" key="1">
    <citation type="submission" date="2018-10" db="EMBL/GenBank/DDBJ databases">
        <authorList>
            <person name="Li J."/>
        </authorList>
    </citation>
    <scope>NUCLEOTIDE SEQUENCE [LARGE SCALE GENOMIC DNA]</scope>
    <source>
        <strain evidence="8 9">CCTCC AB209002</strain>
    </source>
</reference>
<evidence type="ECO:0000256" key="4">
    <source>
        <dbReference type="ARBA" id="ARBA00022741"/>
    </source>
</evidence>
<dbReference type="Proteomes" id="UP000270299">
    <property type="component" value="Unassembled WGS sequence"/>
</dbReference>
<organism evidence="8 9">
    <name type="scientific">Mycetocola manganoxydans</name>
    <dbReference type="NCBI Taxonomy" id="699879"/>
    <lineage>
        <taxon>Bacteria</taxon>
        <taxon>Bacillati</taxon>
        <taxon>Actinomycetota</taxon>
        <taxon>Actinomycetes</taxon>
        <taxon>Micrococcales</taxon>
        <taxon>Microbacteriaceae</taxon>
        <taxon>Mycetocola</taxon>
    </lineage>
</organism>
<dbReference type="PANTHER" id="PTHR43289">
    <property type="entry name" value="MITOGEN-ACTIVATED PROTEIN KINASE KINASE KINASE 20-RELATED"/>
    <property type="match status" value="1"/>
</dbReference>
<evidence type="ECO:0000259" key="7">
    <source>
        <dbReference type="PROSITE" id="PS50011"/>
    </source>
</evidence>
<dbReference type="EMBL" id="RCUV01000021">
    <property type="protein sequence ID" value="RLP68340.1"/>
    <property type="molecule type" value="Genomic_DNA"/>
</dbReference>
<evidence type="ECO:0000313" key="9">
    <source>
        <dbReference type="Proteomes" id="UP000270299"/>
    </source>
</evidence>
<keyword evidence="3" id="KW-0808">Transferase</keyword>
<evidence type="ECO:0000256" key="5">
    <source>
        <dbReference type="ARBA" id="ARBA00022777"/>
    </source>
</evidence>
<dbReference type="Pfam" id="PF00069">
    <property type="entry name" value="Pkinase"/>
    <property type="match status" value="1"/>
</dbReference>
<dbReference type="RefSeq" id="WP_121673951.1">
    <property type="nucleotide sequence ID" value="NZ_BMXM01000003.1"/>
</dbReference>
<dbReference type="GO" id="GO:0005524">
    <property type="term" value="F:ATP binding"/>
    <property type="evidence" value="ECO:0007669"/>
    <property type="project" value="UniProtKB-KW"/>
</dbReference>
<evidence type="ECO:0000256" key="2">
    <source>
        <dbReference type="ARBA" id="ARBA00022527"/>
    </source>
</evidence>
<proteinExistence type="predicted"/>
<dbReference type="SMART" id="SM00220">
    <property type="entry name" value="S_TKc"/>
    <property type="match status" value="1"/>
</dbReference>
<evidence type="ECO:0000313" key="8">
    <source>
        <dbReference type="EMBL" id="RLP68340.1"/>
    </source>
</evidence>
<dbReference type="AlphaFoldDB" id="A0A3L6ZKC6"/>
<comment type="caution">
    <text evidence="8">The sequence shown here is derived from an EMBL/GenBank/DDBJ whole genome shotgun (WGS) entry which is preliminary data.</text>
</comment>
<dbReference type="EC" id="2.7.11.1" evidence="1"/>
<dbReference type="OrthoDB" id="4570074at2"/>
<accession>A0A3L6ZKC6</accession>
<keyword evidence="2" id="KW-0723">Serine/threonine-protein kinase</keyword>
<keyword evidence="5" id="KW-0418">Kinase</keyword>
<keyword evidence="6" id="KW-0067">ATP-binding</keyword>
<feature type="domain" description="Protein kinase" evidence="7">
    <location>
        <begin position="20"/>
        <end position="290"/>
    </location>
</feature>
<dbReference type="PROSITE" id="PS50011">
    <property type="entry name" value="PROTEIN_KINASE_DOM"/>
    <property type="match status" value="1"/>
</dbReference>
<dbReference type="SUPFAM" id="SSF56112">
    <property type="entry name" value="Protein kinase-like (PK-like)"/>
    <property type="match status" value="1"/>
</dbReference>
<dbReference type="PANTHER" id="PTHR43289:SF6">
    <property type="entry name" value="SERINE_THREONINE-PROTEIN KINASE NEKL-3"/>
    <property type="match status" value="1"/>
</dbReference>
<dbReference type="GO" id="GO:0004674">
    <property type="term" value="F:protein serine/threonine kinase activity"/>
    <property type="evidence" value="ECO:0007669"/>
    <property type="project" value="UniProtKB-KW"/>
</dbReference>
<gene>
    <name evidence="8" type="ORF">D9V29_14030</name>
</gene>
<dbReference type="Gene3D" id="1.10.510.10">
    <property type="entry name" value="Transferase(Phosphotransferase) domain 1"/>
    <property type="match status" value="1"/>
</dbReference>
<keyword evidence="9" id="KW-1185">Reference proteome</keyword>
<dbReference type="InterPro" id="IPR000719">
    <property type="entry name" value="Prot_kinase_dom"/>
</dbReference>
<protein>
    <recommendedName>
        <fullName evidence="1">non-specific serine/threonine protein kinase</fullName>
        <ecNumber evidence="1">2.7.11.1</ecNumber>
    </recommendedName>
</protein>